<keyword evidence="1" id="KW-1133">Transmembrane helix</keyword>
<keyword evidence="1" id="KW-0472">Membrane</keyword>
<dbReference type="HOGENOM" id="CLU_205917_0_0_10"/>
<evidence type="ECO:0000313" key="2">
    <source>
        <dbReference type="EMBL" id="CDF80688.1"/>
    </source>
</evidence>
<gene>
    <name evidence="2" type="ORF">BN863_29760</name>
</gene>
<feature type="transmembrane region" description="Helical" evidence="1">
    <location>
        <begin position="7"/>
        <end position="29"/>
    </location>
</feature>
<dbReference type="STRING" id="1347342.BN863_29760"/>
<dbReference type="EMBL" id="HG315671">
    <property type="protein sequence ID" value="CDF80688.1"/>
    <property type="molecule type" value="Genomic_DNA"/>
</dbReference>
<feature type="transmembrane region" description="Helical" evidence="1">
    <location>
        <begin position="35"/>
        <end position="54"/>
    </location>
</feature>
<evidence type="ECO:0000256" key="1">
    <source>
        <dbReference type="SAM" id="Phobius"/>
    </source>
</evidence>
<name>T2KQB2_FORAG</name>
<protein>
    <submittedName>
        <fullName evidence="2">Uncharacterized protein</fullName>
    </submittedName>
</protein>
<dbReference type="AlphaFoldDB" id="T2KQB2"/>
<dbReference type="Proteomes" id="UP000016160">
    <property type="component" value="Chromosome"/>
</dbReference>
<keyword evidence="1" id="KW-0812">Transmembrane</keyword>
<sequence length="62" mass="7527">MNKAYKLFKYVYLIFAAIFIYQAVNIYMLTGKVDYSRVILIVAALFVFFFRNRFNKKFDNKH</sequence>
<organism evidence="2 3">
    <name type="scientific">Formosa agariphila (strain DSM 15362 / KCTC 12365 / LMG 23005 / KMM 3901 / M-2Alg 35-1)</name>
    <dbReference type="NCBI Taxonomy" id="1347342"/>
    <lineage>
        <taxon>Bacteria</taxon>
        <taxon>Pseudomonadati</taxon>
        <taxon>Bacteroidota</taxon>
        <taxon>Flavobacteriia</taxon>
        <taxon>Flavobacteriales</taxon>
        <taxon>Flavobacteriaceae</taxon>
        <taxon>Formosa</taxon>
    </lineage>
</organism>
<evidence type="ECO:0000313" key="3">
    <source>
        <dbReference type="Proteomes" id="UP000016160"/>
    </source>
</evidence>
<reference evidence="2 3" key="1">
    <citation type="journal article" date="2013" name="Appl. Environ. Microbiol.">
        <title>The genome of the alga-associated marine flavobacterium Formosa agariphila KMM 3901T reveals a broad potential for degradation of algal polysaccharides.</title>
        <authorList>
            <person name="Mann A.J."/>
            <person name="Hahnke R.L."/>
            <person name="Huang S."/>
            <person name="Werner J."/>
            <person name="Xing P."/>
            <person name="Barbeyron T."/>
            <person name="Huettel B."/>
            <person name="Stueber K."/>
            <person name="Reinhardt R."/>
            <person name="Harder J."/>
            <person name="Gloeckner F.O."/>
            <person name="Amann R.I."/>
            <person name="Teeling H."/>
        </authorList>
    </citation>
    <scope>NUCLEOTIDE SEQUENCE [LARGE SCALE GENOMIC DNA]</scope>
    <source>
        <strain evidence="3">DSM 15362 / KCTC 12365 / LMG 23005 / KMM 3901</strain>
    </source>
</reference>
<dbReference type="PATRIC" id="fig|1347342.6.peg.2995"/>
<proteinExistence type="predicted"/>
<accession>T2KQB2</accession>
<keyword evidence="3" id="KW-1185">Reference proteome</keyword>